<dbReference type="OrthoDB" id="3359487at2759"/>
<proteinExistence type="predicted"/>
<evidence type="ECO:0000313" key="2">
    <source>
        <dbReference type="Proteomes" id="UP000054270"/>
    </source>
</evidence>
<dbReference type="AlphaFoldDB" id="A0A0D2P8F5"/>
<dbReference type="Proteomes" id="UP000054270">
    <property type="component" value="Unassembled WGS sequence"/>
</dbReference>
<sequence>MLTFVLEYRPVIQKFTADQENDIRELELSKEEWKIVKQLNEVLMALKHATQFFSRAMPHLANVIPVMDIVSDRLTAQANNTRLSPSIRVALGLAKKTLNHYYSKTDDCEAYRIAMVLHPQYKLSYFRTVHWEQEWINVAEQLVRTCYEAEYKPAVPPVAPTPSTVCF</sequence>
<name>A0A0D2P8F5_HYPSF</name>
<dbReference type="EMBL" id="KN817524">
    <property type="protein sequence ID" value="KJA27259.1"/>
    <property type="molecule type" value="Genomic_DNA"/>
</dbReference>
<dbReference type="InterPro" id="IPR012337">
    <property type="entry name" value="RNaseH-like_sf"/>
</dbReference>
<evidence type="ECO:0008006" key="3">
    <source>
        <dbReference type="Google" id="ProtNLM"/>
    </source>
</evidence>
<keyword evidence="2" id="KW-1185">Reference proteome</keyword>
<evidence type="ECO:0000313" key="1">
    <source>
        <dbReference type="EMBL" id="KJA27259.1"/>
    </source>
</evidence>
<accession>A0A0D2P8F5</accession>
<protein>
    <recommendedName>
        <fullName evidence="3">hAT-like transposase RNase-H fold domain-containing protein</fullName>
    </recommendedName>
</protein>
<reference evidence="2" key="1">
    <citation type="submission" date="2014-04" db="EMBL/GenBank/DDBJ databases">
        <title>Evolutionary Origins and Diversification of the Mycorrhizal Mutualists.</title>
        <authorList>
            <consortium name="DOE Joint Genome Institute"/>
            <consortium name="Mycorrhizal Genomics Consortium"/>
            <person name="Kohler A."/>
            <person name="Kuo A."/>
            <person name="Nagy L.G."/>
            <person name="Floudas D."/>
            <person name="Copeland A."/>
            <person name="Barry K.W."/>
            <person name="Cichocki N."/>
            <person name="Veneault-Fourrey C."/>
            <person name="LaButti K."/>
            <person name="Lindquist E.A."/>
            <person name="Lipzen A."/>
            <person name="Lundell T."/>
            <person name="Morin E."/>
            <person name="Murat C."/>
            <person name="Riley R."/>
            <person name="Ohm R."/>
            <person name="Sun H."/>
            <person name="Tunlid A."/>
            <person name="Henrissat B."/>
            <person name="Grigoriev I.V."/>
            <person name="Hibbett D.S."/>
            <person name="Martin F."/>
        </authorList>
    </citation>
    <scope>NUCLEOTIDE SEQUENCE [LARGE SCALE GENOMIC DNA]</scope>
    <source>
        <strain evidence="2">FD-334 SS-4</strain>
    </source>
</reference>
<gene>
    <name evidence="1" type="ORF">HYPSUDRAFT_131507</name>
</gene>
<dbReference type="SUPFAM" id="SSF53098">
    <property type="entry name" value="Ribonuclease H-like"/>
    <property type="match status" value="1"/>
</dbReference>
<dbReference type="OMA" id="WINEAHE"/>
<organism evidence="1 2">
    <name type="scientific">Hypholoma sublateritium (strain FD-334 SS-4)</name>
    <dbReference type="NCBI Taxonomy" id="945553"/>
    <lineage>
        <taxon>Eukaryota</taxon>
        <taxon>Fungi</taxon>
        <taxon>Dikarya</taxon>
        <taxon>Basidiomycota</taxon>
        <taxon>Agaricomycotina</taxon>
        <taxon>Agaricomycetes</taxon>
        <taxon>Agaricomycetidae</taxon>
        <taxon>Agaricales</taxon>
        <taxon>Agaricineae</taxon>
        <taxon>Strophariaceae</taxon>
        <taxon>Hypholoma</taxon>
    </lineage>
</organism>
<dbReference type="STRING" id="945553.A0A0D2P8F5"/>